<dbReference type="GeneID" id="26908897"/>
<dbReference type="OrthoDB" id="9982946at2759"/>
<keyword evidence="6 9" id="KW-0547">Nucleotide-binding</keyword>
<evidence type="ECO:0000256" key="4">
    <source>
        <dbReference type="ARBA" id="ARBA00022490"/>
    </source>
</evidence>
<comment type="cofactor">
    <cofactor evidence="9">
        <name>Mg(2+)</name>
        <dbReference type="ChEBI" id="CHEBI:18420"/>
    </cofactor>
    <text evidence="9">Binds 1 Mg(2+) ion per subunit.</text>
</comment>
<dbReference type="SMART" id="SM00382">
    <property type="entry name" value="AAA"/>
    <property type="match status" value="2"/>
</dbReference>
<keyword evidence="9" id="KW-0479">Metal-binding</keyword>
<dbReference type="InterPro" id="IPR027417">
    <property type="entry name" value="P-loop_NTPase"/>
</dbReference>
<keyword evidence="9" id="KW-0460">Magnesium</keyword>
<proteinExistence type="inferred from homology"/>
<dbReference type="PROSITE" id="PS00674">
    <property type="entry name" value="AAA"/>
    <property type="match status" value="1"/>
</dbReference>
<keyword evidence="3 9" id="KW-0813">Transport</keyword>
<name>A0A0M9FT39_LEPPY</name>
<evidence type="ECO:0000256" key="6">
    <source>
        <dbReference type="ARBA" id="ARBA00022741"/>
    </source>
</evidence>
<dbReference type="PANTHER" id="PTHR23078">
    <property type="entry name" value="VESICULAR-FUSION PROTEIN NSF"/>
    <property type="match status" value="1"/>
</dbReference>
<sequence>MSKYFNVCSVPTDNDTKTNCIFMNAQDFAAIADPQATAADASVLVKIQDFPFTARRSGAIELGSIGFNSIQRRLLGVSTGARSTVELKPLTTPVPDIHILKIQVELISARQTIVLDCQACIAFMEKMFSGQCFRLMQQLAVVMDTGERMRATVLATELVESKDATPAALKEADLGRFVRGTTQVLVTTNESSGISLTNVSEAQMDAQQPQLVRNFNLENLGIGGLRAEFGQVFRRAFASRMLKPSFIKKLGLKHVKGVLLFGPPGTGKTLIARKIGEILNCHEPKIVNGPEVFNKFVGGTEENVRKLFVDAEKEQTEKGDQSRLHLIIFDEFDAICKQRGAVRDSTGVNDNVVNQLLSKIDGVNSLNNVLLIGMTNRLDLIDEAILRPGRFEVHVEIGLPDEDGRVEIFRIHTRGMRENNIMATDVSLEELAKMTKNYSGAEIEGVVRDATSNAFNRHIDLDHPEKMVDDASVLVTREDFLKAVEEVTPAFGQAKEECANLRRGGIIDYGDIWDVVRARCQRYTDQLNAAGKRLDLLSVLIDGAPGSGKSAISAYLAELADFPYVKVVSAEDMVGYGEMQRVNILRKAFEDAYKSPSSCIILDDLERLIDFSQLGGRYSNTLLQALLVLIKRPPPEGKKLLVVGTTAQFDIMDSLELNACFSVKLHLPTIPATAIPKVCAALGLVFASQQDMNSCVNLFPQELPMKQLMLLLEMAAEKQSGAQPVITYQSMSRAKESAGLF</sequence>
<feature type="domain" description="AAA+ ATPase" evidence="10">
    <location>
        <begin position="254"/>
        <end position="401"/>
    </location>
</feature>
<dbReference type="GO" id="GO:0005795">
    <property type="term" value="C:Golgi stack"/>
    <property type="evidence" value="ECO:0007669"/>
    <property type="project" value="TreeGrafter"/>
</dbReference>
<keyword evidence="7 9" id="KW-0067">ATP-binding</keyword>
<dbReference type="GO" id="GO:0005524">
    <property type="term" value="F:ATP binding"/>
    <property type="evidence" value="ECO:0007669"/>
    <property type="project" value="UniProtKB-UniRule"/>
</dbReference>
<dbReference type="EC" id="3.6.4.6" evidence="9"/>
<dbReference type="VEuPathDB" id="TriTrypDB:LpyrH10_25_1110"/>
<dbReference type="PANTHER" id="PTHR23078:SF3">
    <property type="entry name" value="VESICLE-FUSING ATPASE"/>
    <property type="match status" value="1"/>
</dbReference>
<evidence type="ECO:0000256" key="1">
    <source>
        <dbReference type="ARBA" id="ARBA00004496"/>
    </source>
</evidence>
<dbReference type="EMBL" id="LGTL01000025">
    <property type="protein sequence ID" value="KPA75316.1"/>
    <property type="molecule type" value="Genomic_DNA"/>
</dbReference>
<dbReference type="Pfam" id="PF00004">
    <property type="entry name" value="AAA"/>
    <property type="match status" value="2"/>
</dbReference>
<evidence type="ECO:0000313" key="11">
    <source>
        <dbReference type="EMBL" id="KPA75316.1"/>
    </source>
</evidence>
<evidence type="ECO:0000256" key="9">
    <source>
        <dbReference type="RuleBase" id="RU367045"/>
    </source>
</evidence>
<dbReference type="GO" id="GO:0035494">
    <property type="term" value="P:SNARE complex disassembly"/>
    <property type="evidence" value="ECO:0007669"/>
    <property type="project" value="InterPro"/>
</dbReference>
<dbReference type="InterPro" id="IPR039812">
    <property type="entry name" value="Vesicle-fus_ATPase"/>
</dbReference>
<dbReference type="SUPFAM" id="SSF50692">
    <property type="entry name" value="ADC-like"/>
    <property type="match status" value="1"/>
</dbReference>
<dbReference type="GO" id="GO:0043001">
    <property type="term" value="P:Golgi to plasma membrane protein transport"/>
    <property type="evidence" value="ECO:0007669"/>
    <property type="project" value="TreeGrafter"/>
</dbReference>
<dbReference type="Gene3D" id="2.40.40.20">
    <property type="match status" value="1"/>
</dbReference>
<dbReference type="InterPro" id="IPR003959">
    <property type="entry name" value="ATPase_AAA_core"/>
</dbReference>
<dbReference type="SUPFAM" id="SSF52540">
    <property type="entry name" value="P-loop containing nucleoside triphosphate hydrolases"/>
    <property type="match status" value="2"/>
</dbReference>
<reference evidence="11 12" key="1">
    <citation type="submission" date="2015-07" db="EMBL/GenBank/DDBJ databases">
        <title>High-quality genome of monoxenous trypanosomatid Leptomonas pyrrhocoris.</title>
        <authorList>
            <person name="Flegontov P."/>
            <person name="Butenko A."/>
            <person name="Firsov S."/>
            <person name="Vlcek C."/>
            <person name="Logacheva M.D."/>
            <person name="Field M."/>
            <person name="Filatov D."/>
            <person name="Flegontova O."/>
            <person name="Gerasimov E."/>
            <person name="Jackson A.P."/>
            <person name="Kelly S."/>
            <person name="Opperdoes F."/>
            <person name="O'Reilly A."/>
            <person name="Votypka J."/>
            <person name="Yurchenko V."/>
            <person name="Lukes J."/>
        </authorList>
    </citation>
    <scope>NUCLEOTIDE SEQUENCE [LARGE SCALE GENOMIC DNA]</scope>
    <source>
        <strain evidence="11">H10</strain>
    </source>
</reference>
<accession>A0A0M9FT39</accession>
<dbReference type="InterPro" id="IPR009010">
    <property type="entry name" value="Asp_de-COase-like_dom_sf"/>
</dbReference>
<dbReference type="FunFam" id="3.40.50.300:FF:000166">
    <property type="entry name" value="vesicle-fusing ATPase isoform X1"/>
    <property type="match status" value="1"/>
</dbReference>
<protein>
    <recommendedName>
        <fullName evidence="9">Vesicle-fusing ATPase</fullName>
        <ecNumber evidence="9">3.6.4.6</ecNumber>
    </recommendedName>
</protein>
<dbReference type="Gene3D" id="3.40.50.300">
    <property type="entry name" value="P-loop containing nucleotide triphosphate hydrolases"/>
    <property type="match status" value="2"/>
</dbReference>
<dbReference type="InterPro" id="IPR041569">
    <property type="entry name" value="AAA_lid_3"/>
</dbReference>
<comment type="similarity">
    <text evidence="2 9">Belongs to the AAA ATPase family.</text>
</comment>
<keyword evidence="9" id="KW-0378">Hydrolase</keyword>
<dbReference type="OMA" id="QFEQHVT"/>
<dbReference type="InterPro" id="IPR003593">
    <property type="entry name" value="AAA+_ATPase"/>
</dbReference>
<dbReference type="AlphaFoldDB" id="A0A0M9FT39"/>
<keyword evidence="4 9" id="KW-0963">Cytoplasm</keyword>
<evidence type="ECO:0000313" key="12">
    <source>
        <dbReference type="Proteomes" id="UP000037923"/>
    </source>
</evidence>
<dbReference type="Proteomes" id="UP000037923">
    <property type="component" value="Unassembled WGS sequence"/>
</dbReference>
<keyword evidence="9" id="KW-0931">ER-Golgi transport</keyword>
<dbReference type="GO" id="GO:0046872">
    <property type="term" value="F:metal ion binding"/>
    <property type="evidence" value="ECO:0007669"/>
    <property type="project" value="UniProtKB-UniRule"/>
</dbReference>
<dbReference type="FunFam" id="3.40.50.300:FF:000187">
    <property type="entry name" value="Vesicular-fusion ATPase SEC18"/>
    <property type="match status" value="1"/>
</dbReference>
<dbReference type="Gene3D" id="1.10.8.60">
    <property type="match status" value="1"/>
</dbReference>
<dbReference type="Pfam" id="PF17862">
    <property type="entry name" value="AAA_lid_3"/>
    <property type="match status" value="1"/>
</dbReference>
<organism evidence="11 12">
    <name type="scientific">Leptomonas pyrrhocoris</name>
    <name type="common">Firebug parasite</name>
    <dbReference type="NCBI Taxonomy" id="157538"/>
    <lineage>
        <taxon>Eukaryota</taxon>
        <taxon>Discoba</taxon>
        <taxon>Euglenozoa</taxon>
        <taxon>Kinetoplastea</taxon>
        <taxon>Metakinetoplastina</taxon>
        <taxon>Trypanosomatida</taxon>
        <taxon>Trypanosomatidae</taxon>
        <taxon>Leishmaniinae</taxon>
        <taxon>Leptomonas</taxon>
    </lineage>
</organism>
<comment type="function">
    <text evidence="9">Required for vesicle-mediated transport. Catalyzes the fusion of transport vesicles within the Golgi cisternae. Is also required for transport from the endoplasmic reticulum to the Golgi stack. Seems to function as a fusion protein required for the delivery of cargo proteins to all compartments of the Golgi stack independent of vesicle origin.</text>
</comment>
<evidence type="ECO:0000259" key="10">
    <source>
        <dbReference type="SMART" id="SM00382"/>
    </source>
</evidence>
<evidence type="ECO:0000256" key="7">
    <source>
        <dbReference type="ARBA" id="ARBA00022840"/>
    </source>
</evidence>
<dbReference type="RefSeq" id="XP_015653755.1">
    <property type="nucleotide sequence ID" value="XM_015807673.1"/>
</dbReference>
<feature type="domain" description="AAA+ ATPase" evidence="10">
    <location>
        <begin position="535"/>
        <end position="671"/>
    </location>
</feature>
<evidence type="ECO:0000256" key="5">
    <source>
        <dbReference type="ARBA" id="ARBA00022737"/>
    </source>
</evidence>
<dbReference type="GO" id="GO:0006891">
    <property type="term" value="P:intra-Golgi vesicle-mediated transport"/>
    <property type="evidence" value="ECO:0007669"/>
    <property type="project" value="TreeGrafter"/>
</dbReference>
<keyword evidence="8 9" id="KW-0653">Protein transport</keyword>
<evidence type="ECO:0000256" key="3">
    <source>
        <dbReference type="ARBA" id="ARBA00022448"/>
    </source>
</evidence>
<dbReference type="GO" id="GO:0016887">
    <property type="term" value="F:ATP hydrolysis activity"/>
    <property type="evidence" value="ECO:0007669"/>
    <property type="project" value="InterPro"/>
</dbReference>
<dbReference type="InterPro" id="IPR003960">
    <property type="entry name" value="ATPase_AAA_CS"/>
</dbReference>
<evidence type="ECO:0000256" key="8">
    <source>
        <dbReference type="ARBA" id="ARBA00022927"/>
    </source>
</evidence>
<comment type="caution">
    <text evidence="11">The sequence shown here is derived from an EMBL/GenBank/DDBJ whole genome shotgun (WGS) entry which is preliminary data.</text>
</comment>
<keyword evidence="12" id="KW-1185">Reference proteome</keyword>
<dbReference type="FunFam" id="1.10.8.60:FF:000026">
    <property type="entry name" value="vesicle-fusing ATPase isoform X1"/>
    <property type="match status" value="1"/>
</dbReference>
<comment type="subcellular location">
    <subcellularLocation>
        <location evidence="1 9">Cytoplasm</location>
    </subcellularLocation>
</comment>
<gene>
    <name evidence="11" type="ORF">ABB37_08613</name>
</gene>
<comment type="catalytic activity">
    <reaction evidence="9">
        <text>ATP + H2O = ADP + phosphate + H(+)</text>
        <dbReference type="Rhea" id="RHEA:13065"/>
        <dbReference type="ChEBI" id="CHEBI:15377"/>
        <dbReference type="ChEBI" id="CHEBI:15378"/>
        <dbReference type="ChEBI" id="CHEBI:30616"/>
        <dbReference type="ChEBI" id="CHEBI:43474"/>
        <dbReference type="ChEBI" id="CHEBI:456216"/>
        <dbReference type="EC" id="3.6.4.6"/>
    </reaction>
</comment>
<keyword evidence="5" id="KW-0677">Repeat</keyword>
<evidence type="ECO:0000256" key="2">
    <source>
        <dbReference type="ARBA" id="ARBA00006914"/>
    </source>
</evidence>